<dbReference type="Pfam" id="PF08576">
    <property type="entry name" value="DUF1764"/>
    <property type="match status" value="1"/>
</dbReference>
<feature type="region of interest" description="Disordered" evidence="1">
    <location>
        <begin position="1"/>
        <end position="133"/>
    </location>
</feature>
<feature type="compositionally biased region" description="Acidic residues" evidence="1">
    <location>
        <begin position="99"/>
        <end position="119"/>
    </location>
</feature>
<reference evidence="3" key="1">
    <citation type="submission" date="2016-10" db="EMBL/GenBank/DDBJ databases">
        <authorList>
            <person name="Jeantristanb JTB J.-T."/>
            <person name="Ricardo R."/>
        </authorList>
    </citation>
    <scope>NUCLEOTIDE SEQUENCE [LARGE SCALE GENOMIC DNA]</scope>
</reference>
<evidence type="ECO:0000256" key="1">
    <source>
        <dbReference type="SAM" id="MobiDB-lite"/>
    </source>
</evidence>
<evidence type="ECO:0000313" key="3">
    <source>
        <dbReference type="Proteomes" id="UP000249723"/>
    </source>
</evidence>
<dbReference type="InterPro" id="IPR013885">
    <property type="entry name" value="DUF1764_euk"/>
</dbReference>
<organism evidence="2 3">
    <name type="scientific">Microbotryum saponariae</name>
    <dbReference type="NCBI Taxonomy" id="289078"/>
    <lineage>
        <taxon>Eukaryota</taxon>
        <taxon>Fungi</taxon>
        <taxon>Dikarya</taxon>
        <taxon>Basidiomycota</taxon>
        <taxon>Pucciniomycotina</taxon>
        <taxon>Microbotryomycetes</taxon>
        <taxon>Microbotryales</taxon>
        <taxon>Microbotryaceae</taxon>
        <taxon>Microbotryum</taxon>
    </lineage>
</organism>
<name>A0A2X0M9D7_9BASI</name>
<protein>
    <submittedName>
        <fullName evidence="2">BZ3500_MvSof-1268-A1-R1_Chr2-2g05091 protein</fullName>
    </submittedName>
</protein>
<evidence type="ECO:0000313" key="2">
    <source>
        <dbReference type="EMBL" id="SCZ87625.1"/>
    </source>
</evidence>
<sequence>MAKDKNKSNASTSTSTSATASTSTGQDKKRTQATAAFEIDDIFATKKPKPAESTSNQGPMNKNGKGKAKAVQQVPVNNVEEDADSDEDEDVSDDHTDDSSAEFDPEQEDEAEIEDDDQDDHTGKNSSKRLQPQTLDSISAAILANKNTKTPTVGSARVVETVVDPSSAIERYRPPPMGGVGNKLDEEELKFRDSRGDTSQSFSFALFGKDMLGELLFGRAGKRTEEGYPIYDTKELKIGLGGGKHCFIILPYDSELDIRFWSCSGTPDCPFDCQCCF</sequence>
<feature type="compositionally biased region" description="Low complexity" evidence="1">
    <location>
        <begin position="10"/>
        <end position="24"/>
    </location>
</feature>
<dbReference type="EMBL" id="FMWP01000010">
    <property type="protein sequence ID" value="SCZ87625.1"/>
    <property type="molecule type" value="Genomic_DNA"/>
</dbReference>
<proteinExistence type="predicted"/>
<accession>A0A2X0M9D7</accession>
<feature type="compositionally biased region" description="Acidic residues" evidence="1">
    <location>
        <begin position="79"/>
        <end position="92"/>
    </location>
</feature>
<dbReference type="Proteomes" id="UP000249723">
    <property type="component" value="Unassembled WGS sequence"/>
</dbReference>
<dbReference type="OrthoDB" id="20835at2759"/>
<dbReference type="AlphaFoldDB" id="A0A2X0M9D7"/>
<feature type="compositionally biased region" description="Polar residues" evidence="1">
    <location>
        <begin position="124"/>
        <end position="133"/>
    </location>
</feature>
<gene>
    <name evidence="2" type="ORF">BZ3500_MVSOF-1268-A1-R1_CHR2-2G05091</name>
</gene>
<keyword evidence="3" id="KW-1185">Reference proteome</keyword>